<dbReference type="Pfam" id="PF05226">
    <property type="entry name" value="CHASE2"/>
    <property type="match status" value="1"/>
</dbReference>
<dbReference type="PRINTS" id="PR00344">
    <property type="entry name" value="BCTRLSENSOR"/>
</dbReference>
<evidence type="ECO:0000256" key="4">
    <source>
        <dbReference type="ARBA" id="ARBA00022679"/>
    </source>
</evidence>
<dbReference type="PANTHER" id="PTHR42878">
    <property type="entry name" value="TWO-COMPONENT HISTIDINE KINASE"/>
    <property type="match status" value="1"/>
</dbReference>
<keyword evidence="4" id="KW-0808">Transferase</keyword>
<evidence type="ECO:0000256" key="8">
    <source>
        <dbReference type="ARBA" id="ARBA00023012"/>
    </source>
</evidence>
<dbReference type="Gene3D" id="1.10.287.130">
    <property type="match status" value="1"/>
</dbReference>
<dbReference type="InterPro" id="IPR004358">
    <property type="entry name" value="Sig_transdc_His_kin-like_C"/>
</dbReference>
<reference evidence="11 12" key="1">
    <citation type="submission" date="2019-04" db="EMBL/GenBank/DDBJ databases">
        <title>Chitiniphilus eburnea sp. nov., a novel chitinolytic bacterium isolated from aquaculture sludge.</title>
        <authorList>
            <person name="Sheng M."/>
        </authorList>
    </citation>
    <scope>NUCLEOTIDE SEQUENCE [LARGE SCALE GENOMIC DNA]</scope>
    <source>
        <strain evidence="11 12">HX-2-15</strain>
    </source>
</reference>
<evidence type="ECO:0000259" key="10">
    <source>
        <dbReference type="PROSITE" id="PS50109"/>
    </source>
</evidence>
<name>A0A4U0PQS7_9NEIS</name>
<organism evidence="11 12">
    <name type="scientific">Chitiniphilus eburneus</name>
    <dbReference type="NCBI Taxonomy" id="2571148"/>
    <lineage>
        <taxon>Bacteria</taxon>
        <taxon>Pseudomonadati</taxon>
        <taxon>Pseudomonadota</taxon>
        <taxon>Betaproteobacteria</taxon>
        <taxon>Neisseriales</taxon>
        <taxon>Chitinibacteraceae</taxon>
        <taxon>Chitiniphilus</taxon>
    </lineage>
</organism>
<dbReference type="InterPro" id="IPR007890">
    <property type="entry name" value="CHASE2"/>
</dbReference>
<keyword evidence="8" id="KW-0902">Two-component regulatory system</keyword>
<gene>
    <name evidence="11" type="ORF">FAZ21_18235</name>
</gene>
<dbReference type="GO" id="GO:0030295">
    <property type="term" value="F:protein kinase activator activity"/>
    <property type="evidence" value="ECO:0007669"/>
    <property type="project" value="TreeGrafter"/>
</dbReference>
<dbReference type="Gene3D" id="3.30.565.10">
    <property type="entry name" value="Histidine kinase-like ATPase, C-terminal domain"/>
    <property type="match status" value="1"/>
</dbReference>
<evidence type="ECO:0000256" key="9">
    <source>
        <dbReference type="SAM" id="Phobius"/>
    </source>
</evidence>
<dbReference type="CDD" id="cd00075">
    <property type="entry name" value="HATPase"/>
    <property type="match status" value="1"/>
</dbReference>
<evidence type="ECO:0000256" key="1">
    <source>
        <dbReference type="ARBA" id="ARBA00000085"/>
    </source>
</evidence>
<keyword evidence="9" id="KW-0472">Membrane</keyword>
<protein>
    <recommendedName>
        <fullName evidence="2">histidine kinase</fullName>
        <ecNumber evidence="2">2.7.13.3</ecNumber>
    </recommendedName>
</protein>
<proteinExistence type="predicted"/>
<evidence type="ECO:0000313" key="12">
    <source>
        <dbReference type="Proteomes" id="UP000310016"/>
    </source>
</evidence>
<keyword evidence="6" id="KW-0418">Kinase</keyword>
<dbReference type="CDD" id="cd00082">
    <property type="entry name" value="HisKA"/>
    <property type="match status" value="1"/>
</dbReference>
<evidence type="ECO:0000256" key="3">
    <source>
        <dbReference type="ARBA" id="ARBA00022553"/>
    </source>
</evidence>
<dbReference type="PROSITE" id="PS50109">
    <property type="entry name" value="HIS_KIN"/>
    <property type="match status" value="1"/>
</dbReference>
<dbReference type="SUPFAM" id="SSF55785">
    <property type="entry name" value="PYP-like sensor domain (PAS domain)"/>
    <property type="match status" value="1"/>
</dbReference>
<keyword evidence="3" id="KW-0597">Phosphoprotein</keyword>
<dbReference type="Pfam" id="PF02518">
    <property type="entry name" value="HATPase_c"/>
    <property type="match status" value="1"/>
</dbReference>
<keyword evidence="5" id="KW-0547">Nucleotide-binding</keyword>
<dbReference type="InterPro" id="IPR003661">
    <property type="entry name" value="HisK_dim/P_dom"/>
</dbReference>
<dbReference type="SMART" id="SM01080">
    <property type="entry name" value="CHASE2"/>
    <property type="match status" value="1"/>
</dbReference>
<dbReference type="GO" id="GO:0007234">
    <property type="term" value="P:osmosensory signaling via phosphorelay pathway"/>
    <property type="evidence" value="ECO:0007669"/>
    <property type="project" value="TreeGrafter"/>
</dbReference>
<keyword evidence="7" id="KW-0067">ATP-binding</keyword>
<evidence type="ECO:0000256" key="5">
    <source>
        <dbReference type="ARBA" id="ARBA00022741"/>
    </source>
</evidence>
<dbReference type="EC" id="2.7.13.3" evidence="2"/>
<dbReference type="Gene3D" id="3.30.450.20">
    <property type="entry name" value="PAS domain"/>
    <property type="match status" value="1"/>
</dbReference>
<dbReference type="SMART" id="SM00387">
    <property type="entry name" value="HATPase_c"/>
    <property type="match status" value="1"/>
</dbReference>
<evidence type="ECO:0000313" key="11">
    <source>
        <dbReference type="EMBL" id="TJZ65364.1"/>
    </source>
</evidence>
<dbReference type="GO" id="GO:0005524">
    <property type="term" value="F:ATP binding"/>
    <property type="evidence" value="ECO:0007669"/>
    <property type="project" value="UniProtKB-KW"/>
</dbReference>
<dbReference type="GO" id="GO:0006355">
    <property type="term" value="P:regulation of DNA-templated transcription"/>
    <property type="evidence" value="ECO:0007669"/>
    <property type="project" value="InterPro"/>
</dbReference>
<dbReference type="OrthoDB" id="9806704at2"/>
<dbReference type="Proteomes" id="UP000310016">
    <property type="component" value="Unassembled WGS sequence"/>
</dbReference>
<dbReference type="InterPro" id="IPR003594">
    <property type="entry name" value="HATPase_dom"/>
</dbReference>
<keyword evidence="9" id="KW-0812">Transmembrane</keyword>
<dbReference type="GO" id="GO:0000156">
    <property type="term" value="F:phosphorelay response regulator activity"/>
    <property type="evidence" value="ECO:0007669"/>
    <property type="project" value="TreeGrafter"/>
</dbReference>
<dbReference type="GO" id="GO:0000155">
    <property type="term" value="F:phosphorelay sensor kinase activity"/>
    <property type="evidence" value="ECO:0007669"/>
    <property type="project" value="InterPro"/>
</dbReference>
<accession>A0A4U0PQS7</accession>
<comment type="caution">
    <text evidence="11">The sequence shown here is derived from an EMBL/GenBank/DDBJ whole genome shotgun (WGS) entry which is preliminary data.</text>
</comment>
<dbReference type="InterPro" id="IPR035965">
    <property type="entry name" value="PAS-like_dom_sf"/>
</dbReference>
<dbReference type="SUPFAM" id="SSF47384">
    <property type="entry name" value="Homodimeric domain of signal transducing histidine kinase"/>
    <property type="match status" value="1"/>
</dbReference>
<dbReference type="PANTHER" id="PTHR42878:SF7">
    <property type="entry name" value="SENSOR HISTIDINE KINASE GLRK"/>
    <property type="match status" value="1"/>
</dbReference>
<keyword evidence="12" id="KW-1185">Reference proteome</keyword>
<dbReference type="InterPro" id="IPR017181">
    <property type="entry name" value="Sig_transdc_His_kin_CHASE2"/>
</dbReference>
<feature type="transmembrane region" description="Helical" evidence="9">
    <location>
        <begin position="325"/>
        <end position="344"/>
    </location>
</feature>
<dbReference type="EMBL" id="SUMF01000038">
    <property type="protein sequence ID" value="TJZ65364.1"/>
    <property type="molecule type" value="Genomic_DNA"/>
</dbReference>
<evidence type="ECO:0000256" key="2">
    <source>
        <dbReference type="ARBA" id="ARBA00012438"/>
    </source>
</evidence>
<dbReference type="SUPFAM" id="SSF55874">
    <property type="entry name" value="ATPase domain of HSP90 chaperone/DNA topoisomerase II/histidine kinase"/>
    <property type="match status" value="1"/>
</dbReference>
<dbReference type="Pfam" id="PF00989">
    <property type="entry name" value="PAS"/>
    <property type="match status" value="1"/>
</dbReference>
<dbReference type="InterPro" id="IPR005467">
    <property type="entry name" value="His_kinase_dom"/>
</dbReference>
<evidence type="ECO:0000256" key="6">
    <source>
        <dbReference type="ARBA" id="ARBA00022777"/>
    </source>
</evidence>
<feature type="transmembrane region" description="Helical" evidence="9">
    <location>
        <begin position="299"/>
        <end position="318"/>
    </location>
</feature>
<comment type="catalytic activity">
    <reaction evidence="1">
        <text>ATP + protein L-histidine = ADP + protein N-phospho-L-histidine.</text>
        <dbReference type="EC" id="2.7.13.3"/>
    </reaction>
</comment>
<dbReference type="InterPro" id="IPR036890">
    <property type="entry name" value="HATPase_C_sf"/>
</dbReference>
<sequence length="762" mass="82671">MSARAWRDWLPWGALLLVAAVLGAFNGLGRVESAALDGLAALHQRAPDPRIVIVAIDDQSLQWLGRWPWRRDVHAELLERLRAARPAAIGIDLILADPDEQYPQDDLRLAAAIRRAGNVVLPLYVEGGEHQPLRPVLPLPLFADSAWAVGHIDAELDPDGVVRSVFLREGQPPHWWDHFALALYKATGRELPDTRLPGLRRPDTPCCAGGARWARDYWTQLAFVGEADSYPRISYADVLRGRVPASALAGRIVLVGATAPGLGDSYSTPLASQNALMPGVEVIANVLDGLLDGIELRNALPWENALFTVMPSLLALWLLRRSRRVAPLVVLLLAGTLTVAWGALHWGGIRFAPLAALGCLALVYPLWSWQRLRAAMRYLADEVDRLERQPGMLPAPTPATAGGDGLQRHIAASSQALEALRHLHRLVHDTIDGLADPVCVVDEHGVILLANAAAGAFFGRDGGADGLVAQRAWPLLAEQLAAPDGALLPGLPEIEHDHGGELRAGRAGGCDILLKCVPRHGAGQRPAGWILVLIDLTTVQQAQRQRDEALDFLSHDMRSPQASILTLIDLHQPQDEHERALLQRIATQARRTLNLADDFIRLARARSEQLHRETIDLNDIAIEAVDQLWDHAQARGCVIEADVPDTPSLCLGDPLVLARAVANLLDNALKYGPDQGEVRCALSAVEGAWRIAVRDQGAGIAPQARDAMLQRFQRSAGHPRDDAGGFGLGLAFVQTVAQRHGGRLAMSGTPHGFEVAILLPMR</sequence>
<dbReference type="InterPro" id="IPR036097">
    <property type="entry name" value="HisK_dim/P_sf"/>
</dbReference>
<feature type="domain" description="Histidine kinase" evidence="10">
    <location>
        <begin position="552"/>
        <end position="762"/>
    </location>
</feature>
<keyword evidence="9" id="KW-1133">Transmembrane helix</keyword>
<dbReference type="PIRSF" id="PIRSF037347">
    <property type="entry name" value="STHK_CHASE2_PAS_prd"/>
    <property type="match status" value="1"/>
</dbReference>
<dbReference type="SMART" id="SM00388">
    <property type="entry name" value="HisKA"/>
    <property type="match status" value="1"/>
</dbReference>
<dbReference type="RefSeq" id="WP_136774867.1">
    <property type="nucleotide sequence ID" value="NZ_CP156074.1"/>
</dbReference>
<evidence type="ECO:0000256" key="7">
    <source>
        <dbReference type="ARBA" id="ARBA00022840"/>
    </source>
</evidence>
<dbReference type="AlphaFoldDB" id="A0A4U0PQS7"/>
<dbReference type="InterPro" id="IPR013767">
    <property type="entry name" value="PAS_fold"/>
</dbReference>
<dbReference type="InterPro" id="IPR050351">
    <property type="entry name" value="BphY/WalK/GraS-like"/>
</dbReference>